<sequence>MGITIPLKVIEIKGNEAVGEINGMRKNVRIDFIDSLEEGDYILINSGVALNKVSKKDALEIKEYMDSMSKL</sequence>
<proteinExistence type="inferred from homology"/>
<dbReference type="Gene3D" id="2.30.30.140">
    <property type="match status" value="1"/>
</dbReference>
<dbReference type="GO" id="GO:1902670">
    <property type="term" value="F:carbon dioxide binding"/>
    <property type="evidence" value="ECO:0007669"/>
    <property type="project" value="TreeGrafter"/>
</dbReference>
<name>A0A937FGI9_9CLOT</name>
<comment type="similarity">
    <text evidence="1">Belongs to the HupF/HypC family.</text>
</comment>
<dbReference type="Pfam" id="PF01455">
    <property type="entry name" value="HupF_HypC"/>
    <property type="match status" value="1"/>
</dbReference>
<gene>
    <name evidence="2" type="ORF">JK634_14185</name>
</gene>
<dbReference type="NCBIfam" id="TIGR00074">
    <property type="entry name" value="hypC_hupF"/>
    <property type="match status" value="1"/>
</dbReference>
<dbReference type="PRINTS" id="PR00445">
    <property type="entry name" value="HUPFHYPC"/>
</dbReference>
<dbReference type="RefSeq" id="WP_202768339.1">
    <property type="nucleotide sequence ID" value="NZ_JAESWA010000023.1"/>
</dbReference>
<dbReference type="GO" id="GO:0005506">
    <property type="term" value="F:iron ion binding"/>
    <property type="evidence" value="ECO:0007669"/>
    <property type="project" value="TreeGrafter"/>
</dbReference>
<keyword evidence="3" id="KW-1185">Reference proteome</keyword>
<protein>
    <submittedName>
        <fullName evidence="2">HypC/HybG/HupF family hydrogenase formation chaperone</fullName>
    </submittedName>
</protein>
<evidence type="ECO:0000313" key="3">
    <source>
        <dbReference type="Proteomes" id="UP000623681"/>
    </source>
</evidence>
<organism evidence="2 3">
    <name type="scientific">Clostridium paridis</name>
    <dbReference type="NCBI Taxonomy" id="2803863"/>
    <lineage>
        <taxon>Bacteria</taxon>
        <taxon>Bacillati</taxon>
        <taxon>Bacillota</taxon>
        <taxon>Clostridia</taxon>
        <taxon>Eubacteriales</taxon>
        <taxon>Clostridiaceae</taxon>
        <taxon>Clostridium</taxon>
    </lineage>
</organism>
<dbReference type="SUPFAM" id="SSF159127">
    <property type="entry name" value="HupF/HypC-like"/>
    <property type="match status" value="1"/>
</dbReference>
<evidence type="ECO:0000256" key="1">
    <source>
        <dbReference type="ARBA" id="ARBA00006018"/>
    </source>
</evidence>
<dbReference type="AlphaFoldDB" id="A0A937FGI9"/>
<evidence type="ECO:0000313" key="2">
    <source>
        <dbReference type="EMBL" id="MBL4932959.1"/>
    </source>
</evidence>
<dbReference type="PANTHER" id="PTHR35177">
    <property type="entry name" value="HYDROGENASE MATURATION FACTOR HYBG"/>
    <property type="match status" value="1"/>
</dbReference>
<dbReference type="Proteomes" id="UP000623681">
    <property type="component" value="Unassembled WGS sequence"/>
</dbReference>
<dbReference type="GO" id="GO:0051604">
    <property type="term" value="P:protein maturation"/>
    <property type="evidence" value="ECO:0007669"/>
    <property type="project" value="TreeGrafter"/>
</dbReference>
<reference evidence="2" key="1">
    <citation type="submission" date="2021-01" db="EMBL/GenBank/DDBJ databases">
        <title>Genome public.</title>
        <authorList>
            <person name="Liu C."/>
            <person name="Sun Q."/>
        </authorList>
    </citation>
    <scope>NUCLEOTIDE SEQUENCE</scope>
    <source>
        <strain evidence="2">YIM B02565</strain>
    </source>
</reference>
<dbReference type="InterPro" id="IPR001109">
    <property type="entry name" value="Hydrogenase_HupF/HypC"/>
</dbReference>
<dbReference type="EMBL" id="JAESWA010000023">
    <property type="protein sequence ID" value="MBL4932959.1"/>
    <property type="molecule type" value="Genomic_DNA"/>
</dbReference>
<dbReference type="PANTHER" id="PTHR35177:SF2">
    <property type="entry name" value="HYDROGENASE MATURATION FACTOR HYBG"/>
    <property type="match status" value="1"/>
</dbReference>
<accession>A0A937FGI9</accession>
<comment type="caution">
    <text evidence="2">The sequence shown here is derived from an EMBL/GenBank/DDBJ whole genome shotgun (WGS) entry which is preliminary data.</text>
</comment>